<dbReference type="SUPFAM" id="SSF52540">
    <property type="entry name" value="P-loop containing nucleoside triphosphate hydrolases"/>
    <property type="match status" value="1"/>
</dbReference>
<dbReference type="Gene3D" id="3.40.50.300">
    <property type="entry name" value="P-loop containing nucleotide triphosphate hydrolases"/>
    <property type="match status" value="1"/>
</dbReference>
<keyword evidence="1" id="KW-0547">Nucleotide-binding</keyword>
<organism evidence="4">
    <name type="scientific">Haemophilus influenzae</name>
    <dbReference type="NCBI Taxonomy" id="727"/>
    <lineage>
        <taxon>Bacteria</taxon>
        <taxon>Pseudomonadati</taxon>
        <taxon>Pseudomonadota</taxon>
        <taxon>Gammaproteobacteria</taxon>
        <taxon>Pasteurellales</taxon>
        <taxon>Pasteurellaceae</taxon>
        <taxon>Haemophilus</taxon>
    </lineage>
</organism>
<keyword evidence="2" id="KW-0067">ATP-binding</keyword>
<dbReference type="PANTHER" id="PTHR39206">
    <property type="entry name" value="SLL8004 PROTEIN"/>
    <property type="match status" value="1"/>
</dbReference>
<evidence type="ECO:0000256" key="1">
    <source>
        <dbReference type="ARBA" id="ARBA00022741"/>
    </source>
</evidence>
<evidence type="ECO:0000259" key="3">
    <source>
        <dbReference type="Pfam" id="PF06414"/>
    </source>
</evidence>
<comment type="caution">
    <text evidence="4">The sequence shown here is derived from an EMBL/GenBank/DDBJ whole genome shotgun (WGS) entry which is preliminary data.</text>
</comment>
<dbReference type="EMBL" id="MZKM01000020">
    <property type="protein sequence ID" value="PRL91796.1"/>
    <property type="molecule type" value="Genomic_DNA"/>
</dbReference>
<gene>
    <name evidence="4" type="ORF">BV022_00542</name>
</gene>
<dbReference type="GO" id="GO:0005524">
    <property type="term" value="F:ATP binding"/>
    <property type="evidence" value="ECO:0007669"/>
    <property type="project" value="UniProtKB-KW"/>
</dbReference>
<evidence type="ECO:0000313" key="4">
    <source>
        <dbReference type="EMBL" id="PRL91796.1"/>
    </source>
</evidence>
<name>A0ABD6WRJ5_HAEIF</name>
<accession>A0ABD6WRJ5</accession>
<protein>
    <submittedName>
        <fullName evidence="4">Zeta toxin</fullName>
    </submittedName>
</protein>
<feature type="domain" description="Zeta toxin" evidence="3">
    <location>
        <begin position="11"/>
        <end position="144"/>
    </location>
</feature>
<dbReference type="InterPro" id="IPR027417">
    <property type="entry name" value="P-loop_NTPase"/>
</dbReference>
<dbReference type="AlphaFoldDB" id="A0ABD6WRJ5"/>
<reference evidence="4" key="1">
    <citation type="submission" date="2017-02" db="EMBL/GenBank/DDBJ databases">
        <title>Haemophilus influenzae in COPD genome sequencing project.</title>
        <authorList>
            <person name="Murphy T.F."/>
            <person name="Kong Y."/>
            <person name="Nadendla S."/>
            <person name="Tettelin H."/>
            <person name="Pettigrew M."/>
        </authorList>
    </citation>
    <scope>NUCLEOTIDE SEQUENCE [LARGE SCALE GENOMIC DNA]</scope>
    <source>
        <strain evidence="4">19P94H1</strain>
    </source>
</reference>
<dbReference type="InterPro" id="IPR010488">
    <property type="entry name" value="Zeta_toxin_domain"/>
</dbReference>
<dbReference type="PANTHER" id="PTHR39206:SF1">
    <property type="entry name" value="SLL8004 PROTEIN"/>
    <property type="match status" value="1"/>
</dbReference>
<proteinExistence type="predicted"/>
<evidence type="ECO:0000256" key="2">
    <source>
        <dbReference type="ARBA" id="ARBA00022840"/>
    </source>
</evidence>
<sequence>MVRKKLWVMQNKAIFYCGTNGSGKSTLRSFNQDTVQIVIDSDHIAMQINPQNPRLADIDAGRKAIGLFRFAIKQHIDFSMESTLSGNSIIQRMKTAKENGFYVHLNYIGVNSVEINLARVKARVKSGGHFIAEDVVKNRYQISLDNLFLVLPYCDEIFIYDNSSIAPELIFQLKDNCITQFSEFLPSWCEKILNNLRNLGFEKIF</sequence>
<dbReference type="Pfam" id="PF06414">
    <property type="entry name" value="Zeta_toxin"/>
    <property type="match status" value="1"/>
</dbReference>